<dbReference type="SUPFAM" id="SSF75615">
    <property type="entry name" value="Siroheme synthase middle domains-like"/>
    <property type="match status" value="1"/>
</dbReference>
<sequence length="210" mass="23748">MGWTPLFLEMKDKKVLIVGSGEVGNRRTIRFLEAGANVVVVGSHVPEDLNDLGATIKPIEEIHNWVEWADIVITASADHELNQRVADLSGEKLINRADFPNKGNLIVPSSFFIGDVQICIFTGGKSPLMSRELRKKIEKVISPEDVLQLELQSFARKILKERLDDQKKRRSCLYTILEDQKIKKLLTEGKLEDAKKYVNELIISLNNVKL</sequence>
<evidence type="ECO:0000256" key="4">
    <source>
        <dbReference type="ARBA" id="ARBA00023027"/>
    </source>
</evidence>
<dbReference type="EMBL" id="JAIOUQ010000003">
    <property type="protein sequence ID" value="MBZ2165238.1"/>
    <property type="molecule type" value="Genomic_DNA"/>
</dbReference>
<evidence type="ECO:0000256" key="2">
    <source>
        <dbReference type="ARBA" id="ARBA00012400"/>
    </source>
</evidence>
<keyword evidence="3" id="KW-0560">Oxidoreductase</keyword>
<dbReference type="EC" id="1.3.1.76" evidence="2"/>
<protein>
    <recommendedName>
        <fullName evidence="2">precorrin-2 dehydrogenase</fullName>
        <ecNumber evidence="2">1.3.1.76</ecNumber>
    </recommendedName>
</protein>
<keyword evidence="5" id="KW-0627">Porphyrin biosynthesis</keyword>
<dbReference type="InterPro" id="IPR006367">
    <property type="entry name" value="Sirohaem_synthase_N"/>
</dbReference>
<dbReference type="GO" id="GO:0004325">
    <property type="term" value="F:ferrochelatase activity"/>
    <property type="evidence" value="ECO:0007669"/>
    <property type="project" value="InterPro"/>
</dbReference>
<dbReference type="SUPFAM" id="SSF51735">
    <property type="entry name" value="NAD(P)-binding Rossmann-fold domains"/>
    <property type="match status" value="1"/>
</dbReference>
<dbReference type="Gene3D" id="3.40.50.720">
    <property type="entry name" value="NAD(P)-binding Rossmann-like Domain"/>
    <property type="match status" value="1"/>
</dbReference>
<evidence type="ECO:0000256" key="1">
    <source>
        <dbReference type="ARBA" id="ARBA00005010"/>
    </source>
</evidence>
<reference evidence="8" key="1">
    <citation type="journal article" date="2022" name="Microbiol. Resour. Announc.">
        <title>Draft Genome Sequence of a Methanogenic Archaeon from West Spitsbergen Permafrost.</title>
        <authorList>
            <person name="Trubitsyn V."/>
            <person name="Rivkina E."/>
            <person name="Shcherbakova V."/>
        </authorList>
    </citation>
    <scope>NUCLEOTIDE SEQUENCE [LARGE SCALE GENOMIC DNA]</scope>
    <source>
        <strain evidence="8">VT</strain>
    </source>
</reference>
<dbReference type="Proteomes" id="UP000825933">
    <property type="component" value="Unassembled WGS sequence"/>
</dbReference>
<evidence type="ECO:0000256" key="3">
    <source>
        <dbReference type="ARBA" id="ARBA00023002"/>
    </source>
</evidence>
<dbReference type="AlphaFoldDB" id="A0A8T5UN37"/>
<evidence type="ECO:0000256" key="6">
    <source>
        <dbReference type="ARBA" id="ARBA00047561"/>
    </source>
</evidence>
<dbReference type="RefSeq" id="WP_223790857.1">
    <property type="nucleotide sequence ID" value="NZ_JAIOUQ010000003.1"/>
</dbReference>
<comment type="caution">
    <text evidence="7">The sequence shown here is derived from an EMBL/GenBank/DDBJ whole genome shotgun (WGS) entry which is preliminary data.</text>
</comment>
<dbReference type="InterPro" id="IPR028161">
    <property type="entry name" value="Met8-like"/>
</dbReference>
<evidence type="ECO:0000256" key="5">
    <source>
        <dbReference type="ARBA" id="ARBA00023244"/>
    </source>
</evidence>
<dbReference type="PANTHER" id="PTHR35330:SF1">
    <property type="entry name" value="SIROHEME BIOSYNTHESIS PROTEIN MET8"/>
    <property type="match status" value="1"/>
</dbReference>
<proteinExistence type="predicted"/>
<organism evidence="7 8">
    <name type="scientific">Methanobacterium spitsbergense</name>
    <dbReference type="NCBI Taxonomy" id="2874285"/>
    <lineage>
        <taxon>Archaea</taxon>
        <taxon>Methanobacteriati</taxon>
        <taxon>Methanobacteriota</taxon>
        <taxon>Methanomada group</taxon>
        <taxon>Methanobacteria</taxon>
        <taxon>Methanobacteriales</taxon>
        <taxon>Methanobacteriaceae</taxon>
        <taxon>Methanobacterium</taxon>
    </lineage>
</organism>
<comment type="pathway">
    <text evidence="1">Porphyrin-containing compound metabolism; siroheme biosynthesis; sirohydrochlorin from precorrin-2: step 1/1.</text>
</comment>
<evidence type="ECO:0000313" key="7">
    <source>
        <dbReference type="EMBL" id="MBZ2165238.1"/>
    </source>
</evidence>
<name>A0A8T5UN37_9EURY</name>
<dbReference type="GO" id="GO:0019354">
    <property type="term" value="P:siroheme biosynthetic process"/>
    <property type="evidence" value="ECO:0007669"/>
    <property type="project" value="InterPro"/>
</dbReference>
<dbReference type="Gene3D" id="3.30.160.110">
    <property type="entry name" value="Siroheme synthase, domain 2"/>
    <property type="match status" value="1"/>
</dbReference>
<dbReference type="Pfam" id="PF13241">
    <property type="entry name" value="NAD_binding_7"/>
    <property type="match status" value="1"/>
</dbReference>
<evidence type="ECO:0000313" key="8">
    <source>
        <dbReference type="Proteomes" id="UP000825933"/>
    </source>
</evidence>
<accession>A0A8T5UN37</accession>
<comment type="catalytic activity">
    <reaction evidence="6">
        <text>precorrin-2 + NAD(+) = sirohydrochlorin + NADH + 2 H(+)</text>
        <dbReference type="Rhea" id="RHEA:15613"/>
        <dbReference type="ChEBI" id="CHEBI:15378"/>
        <dbReference type="ChEBI" id="CHEBI:57540"/>
        <dbReference type="ChEBI" id="CHEBI:57945"/>
        <dbReference type="ChEBI" id="CHEBI:58351"/>
        <dbReference type="ChEBI" id="CHEBI:58827"/>
        <dbReference type="EC" id="1.3.1.76"/>
    </reaction>
</comment>
<keyword evidence="8" id="KW-1185">Reference proteome</keyword>
<dbReference type="GO" id="GO:0043115">
    <property type="term" value="F:precorrin-2 dehydrogenase activity"/>
    <property type="evidence" value="ECO:0007669"/>
    <property type="project" value="UniProtKB-EC"/>
</dbReference>
<dbReference type="PANTHER" id="PTHR35330">
    <property type="entry name" value="SIROHEME BIOSYNTHESIS PROTEIN MET8"/>
    <property type="match status" value="1"/>
</dbReference>
<dbReference type="NCBIfam" id="TIGR01470">
    <property type="entry name" value="cysG_Nterm"/>
    <property type="match status" value="1"/>
</dbReference>
<dbReference type="InterPro" id="IPR036291">
    <property type="entry name" value="NAD(P)-bd_dom_sf"/>
</dbReference>
<keyword evidence="4" id="KW-0520">NAD</keyword>
<gene>
    <name evidence="7" type="ORF">K8N75_04160</name>
</gene>